<evidence type="ECO:0000313" key="2">
    <source>
        <dbReference type="EMBL" id="GIM65060.1"/>
    </source>
</evidence>
<keyword evidence="3" id="KW-1185">Reference proteome</keyword>
<proteinExistence type="predicted"/>
<dbReference type="EMBL" id="BOQL01000015">
    <property type="protein sequence ID" value="GIM65060.1"/>
    <property type="molecule type" value="Genomic_DNA"/>
</dbReference>
<dbReference type="AlphaFoldDB" id="A0A919S4U7"/>
<reference evidence="2" key="1">
    <citation type="submission" date="2021-03" db="EMBL/GenBank/DDBJ databases">
        <title>Whole genome shotgun sequence of Actinoplanes auranticolor NBRC 12245.</title>
        <authorList>
            <person name="Komaki H."/>
            <person name="Tamura T."/>
        </authorList>
    </citation>
    <scope>NUCLEOTIDE SEQUENCE</scope>
    <source>
        <strain evidence="2">NBRC 12245</strain>
    </source>
</reference>
<evidence type="ECO:0000313" key="3">
    <source>
        <dbReference type="Proteomes" id="UP000681340"/>
    </source>
</evidence>
<comment type="caution">
    <text evidence="2">The sequence shown here is derived from an EMBL/GenBank/DDBJ whole genome shotgun (WGS) entry which is preliminary data.</text>
</comment>
<accession>A0A919S4U7</accession>
<organism evidence="2 3">
    <name type="scientific">Actinoplanes auranticolor</name>
    <dbReference type="NCBI Taxonomy" id="47988"/>
    <lineage>
        <taxon>Bacteria</taxon>
        <taxon>Bacillati</taxon>
        <taxon>Actinomycetota</taxon>
        <taxon>Actinomycetes</taxon>
        <taxon>Micromonosporales</taxon>
        <taxon>Micromonosporaceae</taxon>
        <taxon>Actinoplanes</taxon>
    </lineage>
</organism>
<name>A0A919S4U7_9ACTN</name>
<dbReference type="Proteomes" id="UP000681340">
    <property type="component" value="Unassembled WGS sequence"/>
</dbReference>
<sequence length="68" mass="6994">MDPAAGPPRSRLSPLSAGSRSADRARGGQLGGRGLPVASNDAAHRADGHERARKTIVVLKVVPSAWIA</sequence>
<feature type="region of interest" description="Disordered" evidence="1">
    <location>
        <begin position="1"/>
        <end position="48"/>
    </location>
</feature>
<protein>
    <submittedName>
        <fullName evidence="2">Uncharacterized protein</fullName>
    </submittedName>
</protein>
<evidence type="ECO:0000256" key="1">
    <source>
        <dbReference type="SAM" id="MobiDB-lite"/>
    </source>
</evidence>
<gene>
    <name evidence="2" type="ORF">Aau02nite_14420</name>
</gene>